<keyword evidence="1" id="KW-0812">Transmembrane</keyword>
<feature type="transmembrane region" description="Helical" evidence="1">
    <location>
        <begin position="39"/>
        <end position="56"/>
    </location>
</feature>
<dbReference type="InterPro" id="IPR052557">
    <property type="entry name" value="CAP/Cytokinesis_protein"/>
</dbReference>
<feature type="transmembrane region" description="Helical" evidence="1">
    <location>
        <begin position="12"/>
        <end position="32"/>
    </location>
</feature>
<keyword evidence="1" id="KW-1133">Transmembrane helix</keyword>
<dbReference type="AlphaFoldDB" id="V5AWK1"/>
<dbReference type="GO" id="GO:0005737">
    <property type="term" value="C:cytoplasm"/>
    <property type="evidence" value="ECO:0007669"/>
    <property type="project" value="TreeGrafter"/>
</dbReference>
<gene>
    <name evidence="2" type="ORF">TCDM_06445</name>
</gene>
<dbReference type="OrthoDB" id="272412at2759"/>
<dbReference type="EMBL" id="AYLP01000069">
    <property type="protein sequence ID" value="ESS65205.1"/>
    <property type="molecule type" value="Genomic_DNA"/>
</dbReference>
<evidence type="ECO:0000256" key="1">
    <source>
        <dbReference type="SAM" id="Phobius"/>
    </source>
</evidence>
<reference evidence="2 3" key="1">
    <citation type="journal article" date="2014" name="Genome Announc.">
        <title>Trypanosoma cruzi Clone Dm28c Draft Genome Sequence.</title>
        <authorList>
            <person name="Grisard E.C."/>
            <person name="Teixeira S.M."/>
            <person name="de Almeida L.G."/>
            <person name="Stoco P.H."/>
            <person name="Gerber A.L."/>
            <person name="Talavera-Lopez C."/>
            <person name="Lima O.C."/>
            <person name="Andersson B."/>
            <person name="de Vasconcelos A.T."/>
        </authorList>
    </citation>
    <scope>NUCLEOTIDE SEQUENCE [LARGE SCALE GENOMIC DNA]</scope>
    <source>
        <strain evidence="2 3">Dm28c</strain>
    </source>
</reference>
<dbReference type="PANTHER" id="PTHR46333">
    <property type="entry name" value="CYTOKINESIS PROTEIN 3"/>
    <property type="match status" value="1"/>
</dbReference>
<keyword evidence="1" id="KW-0472">Membrane</keyword>
<evidence type="ECO:0000313" key="3">
    <source>
        <dbReference type="Proteomes" id="UP000017861"/>
    </source>
</evidence>
<accession>V5AWK1</accession>
<evidence type="ECO:0000313" key="2">
    <source>
        <dbReference type="EMBL" id="ESS65205.1"/>
    </source>
</evidence>
<sequence length="826" mass="92649">MAVVVAVERYRTLTQFSFPFFPFFIFFVIWNVDTQSHCTLFYFIFSCGVLGLSLSLPRCSLPPFFPQWEEHHWHMNRRTKAPSVPVEETEDTRLENFGRFLYNSFVKNVCPSIFEPQLRYYGDYIHHFGFFVEVNKKGQSVSFLSSTKHPHVRHGVSFSHDGAACGGDVVVDAGWGIGESEQKEADAQARAVGPLDGVTKLEEITEKVTAPFQQTTWRQSGTQCLMKKARALYCWLCENITVELPSPPAVEEEAAPAVTTAKKVTGRRGAAASRNAKRKLGVDVQSTTAPVEVVDPLEAAMRKRTADPLILARLYQKCLYWAQVESKVVEGYVRGRAPEEVMEWAWNIVCIPQGENSMTRYLVDVALSAYTGPLRHTTRNKDVVEEAEAGMEPSSKDLPSVKSKRPAVLHKEKPKQNFLDGPILASSVSAEKCMESFYFNTKPQEFCFTHLPKESHNTLLLNPPRKSLWEGAPCLTHTFFRFPLALQSHRRRCLFTVRSTPFYISLINEKPERTELSCFIYKGTLEALPEDLSTATPLGPQWVWHQREEATNSETFTIMVPEAGYHSVVVGARTIRKDPFTAVVSEELFVPVVAYQVLVTFVPHQLPQFPRQYFTPSVCKLLAPLTPHVPEGSTHFVVMPSCPNVAGVAVVSKQPSEGERLLLAFLTFSPQNVAYTGTVVLTSGSEAELWILYAAPDHNYVNMTELPRAEPRFQTRLPPLGSDVGVVHGVLPHISPQKPKRESNLLFFPFVTGIEVKKPGAAVNEGCYIQPQPTLEEENQLTLRRLIGVKPELLEEATAAMLKRSLPVGSYFDKKISLGWRVVGDV</sequence>
<protein>
    <submittedName>
        <fullName evidence="2">Uncharacterized protein</fullName>
    </submittedName>
</protein>
<dbReference type="Proteomes" id="UP000017861">
    <property type="component" value="Unassembled WGS sequence"/>
</dbReference>
<proteinExistence type="predicted"/>
<name>V5AWK1_TRYCR</name>
<dbReference type="PANTHER" id="PTHR46333:SF2">
    <property type="entry name" value="CYTOKINESIS PROTEIN 3"/>
    <property type="match status" value="1"/>
</dbReference>
<organism evidence="2 3">
    <name type="scientific">Trypanosoma cruzi Dm28c</name>
    <dbReference type="NCBI Taxonomy" id="1416333"/>
    <lineage>
        <taxon>Eukaryota</taxon>
        <taxon>Discoba</taxon>
        <taxon>Euglenozoa</taxon>
        <taxon>Kinetoplastea</taxon>
        <taxon>Metakinetoplastina</taxon>
        <taxon>Trypanosomatida</taxon>
        <taxon>Trypanosomatidae</taxon>
        <taxon>Trypanosoma</taxon>
        <taxon>Schizotrypanum</taxon>
    </lineage>
</organism>
<dbReference type="VEuPathDB" id="TriTrypDB:TCDM_06445"/>
<comment type="caution">
    <text evidence="2">The sequence shown here is derived from an EMBL/GenBank/DDBJ whole genome shotgun (WGS) entry which is preliminary data.</text>
</comment>